<dbReference type="InterPro" id="IPR008591">
    <property type="entry name" value="GINS_Sld5"/>
</dbReference>
<comment type="caution">
    <text evidence="8">The sequence shown here is derived from an EMBL/GenBank/DDBJ whole genome shotgun (WGS) entry which is preliminary data.</text>
</comment>
<dbReference type="InterPro" id="IPR021151">
    <property type="entry name" value="GINS_A"/>
</dbReference>
<dbReference type="Pfam" id="PF16922">
    <property type="entry name" value="SLD5_C"/>
    <property type="match status" value="1"/>
</dbReference>
<evidence type="ECO:0000256" key="1">
    <source>
        <dbReference type="ARBA" id="ARBA00004123"/>
    </source>
</evidence>
<dbReference type="GO" id="GO:0006261">
    <property type="term" value="P:DNA-templated DNA replication"/>
    <property type="evidence" value="ECO:0007669"/>
    <property type="project" value="InterPro"/>
</dbReference>
<evidence type="ECO:0000313" key="9">
    <source>
        <dbReference type="Proteomes" id="UP001219525"/>
    </source>
</evidence>
<feature type="domain" description="GINS subunit" evidence="6">
    <location>
        <begin position="96"/>
        <end position="172"/>
    </location>
</feature>
<evidence type="ECO:0000256" key="4">
    <source>
        <dbReference type="ARBA" id="ARBA00022705"/>
    </source>
</evidence>
<dbReference type="SUPFAM" id="SSF158573">
    <property type="entry name" value="GINS helical bundle-like"/>
    <property type="match status" value="1"/>
</dbReference>
<evidence type="ECO:0000256" key="2">
    <source>
        <dbReference type="ARBA" id="ARBA00008187"/>
    </source>
</evidence>
<evidence type="ECO:0000259" key="7">
    <source>
        <dbReference type="Pfam" id="PF16922"/>
    </source>
</evidence>
<dbReference type="InterPro" id="IPR031633">
    <property type="entry name" value="SLD5_C"/>
</dbReference>
<name>A0AAD6VBH2_9AGAR</name>
<reference evidence="8" key="1">
    <citation type="submission" date="2023-03" db="EMBL/GenBank/DDBJ databases">
        <title>Massive genome expansion in bonnet fungi (Mycena s.s.) driven by repeated elements and novel gene families across ecological guilds.</title>
        <authorList>
            <consortium name="Lawrence Berkeley National Laboratory"/>
            <person name="Harder C.B."/>
            <person name="Miyauchi S."/>
            <person name="Viragh M."/>
            <person name="Kuo A."/>
            <person name="Thoen E."/>
            <person name="Andreopoulos B."/>
            <person name="Lu D."/>
            <person name="Skrede I."/>
            <person name="Drula E."/>
            <person name="Henrissat B."/>
            <person name="Morin E."/>
            <person name="Kohler A."/>
            <person name="Barry K."/>
            <person name="LaButti K."/>
            <person name="Morin E."/>
            <person name="Salamov A."/>
            <person name="Lipzen A."/>
            <person name="Mereny Z."/>
            <person name="Hegedus B."/>
            <person name="Baldrian P."/>
            <person name="Stursova M."/>
            <person name="Weitz H."/>
            <person name="Taylor A."/>
            <person name="Grigoriev I.V."/>
            <person name="Nagy L.G."/>
            <person name="Martin F."/>
            <person name="Kauserud H."/>
        </authorList>
    </citation>
    <scope>NUCLEOTIDE SEQUENCE</scope>
    <source>
        <strain evidence="8">9144</strain>
    </source>
</reference>
<evidence type="ECO:0000256" key="3">
    <source>
        <dbReference type="ARBA" id="ARBA00014804"/>
    </source>
</evidence>
<dbReference type="Gene3D" id="1.20.58.1030">
    <property type="match status" value="1"/>
</dbReference>
<gene>
    <name evidence="8" type="ORF">GGX14DRAFT_454809</name>
</gene>
<dbReference type="Proteomes" id="UP001219525">
    <property type="component" value="Unassembled WGS sequence"/>
</dbReference>
<dbReference type="CDD" id="cd11711">
    <property type="entry name" value="GINS_A_Sld5"/>
    <property type="match status" value="1"/>
</dbReference>
<protein>
    <recommendedName>
        <fullName evidence="3">DNA replication complex GINS protein SLD5</fullName>
    </recommendedName>
</protein>
<comment type="similarity">
    <text evidence="2">Belongs to the GINS4/SLD5 family.</text>
</comment>
<dbReference type="PANTHER" id="PTHR21206">
    <property type="entry name" value="SLD5 PROTEIN"/>
    <property type="match status" value="1"/>
</dbReference>
<dbReference type="InterPro" id="IPR038749">
    <property type="entry name" value="Sld5_GINS_A"/>
</dbReference>
<feature type="domain" description="DNA replication complex GINS protein SLD5 C-terminal" evidence="7">
    <location>
        <begin position="201"/>
        <end position="252"/>
    </location>
</feature>
<dbReference type="Pfam" id="PF05916">
    <property type="entry name" value="Sld5"/>
    <property type="match status" value="1"/>
</dbReference>
<accession>A0AAD6VBH2</accession>
<dbReference type="EMBL" id="JARJCW010000035">
    <property type="protein sequence ID" value="KAJ7207915.1"/>
    <property type="molecule type" value="Genomic_DNA"/>
</dbReference>
<evidence type="ECO:0000256" key="5">
    <source>
        <dbReference type="ARBA" id="ARBA00023242"/>
    </source>
</evidence>
<dbReference type="AlphaFoldDB" id="A0AAD6VBH2"/>
<dbReference type="GO" id="GO:0000811">
    <property type="term" value="C:GINS complex"/>
    <property type="evidence" value="ECO:0007669"/>
    <property type="project" value="TreeGrafter"/>
</dbReference>
<keyword evidence="4" id="KW-0235">DNA replication</keyword>
<dbReference type="PANTHER" id="PTHR21206:SF0">
    <property type="entry name" value="DNA REPLICATION COMPLEX GINS PROTEIN SLD5"/>
    <property type="match status" value="1"/>
</dbReference>
<dbReference type="CDD" id="cd21692">
    <property type="entry name" value="GINS_B_Sld5"/>
    <property type="match status" value="1"/>
</dbReference>
<evidence type="ECO:0000313" key="8">
    <source>
        <dbReference type="EMBL" id="KAJ7207915.1"/>
    </source>
</evidence>
<dbReference type="InterPro" id="IPR036224">
    <property type="entry name" value="GINS_bundle-like_dom_sf"/>
</dbReference>
<keyword evidence="9" id="KW-1185">Reference proteome</keyword>
<comment type="subcellular location">
    <subcellularLocation>
        <location evidence="1">Nucleus</location>
    </subcellularLocation>
</comment>
<keyword evidence="5" id="KW-0539">Nucleus</keyword>
<organism evidence="8 9">
    <name type="scientific">Mycena pura</name>
    <dbReference type="NCBI Taxonomy" id="153505"/>
    <lineage>
        <taxon>Eukaryota</taxon>
        <taxon>Fungi</taxon>
        <taxon>Dikarya</taxon>
        <taxon>Basidiomycota</taxon>
        <taxon>Agaricomycotina</taxon>
        <taxon>Agaricomycetes</taxon>
        <taxon>Agaricomycetidae</taxon>
        <taxon>Agaricales</taxon>
        <taxon>Marasmiineae</taxon>
        <taxon>Mycenaceae</taxon>
        <taxon>Mycena</taxon>
    </lineage>
</organism>
<dbReference type="GO" id="GO:0000727">
    <property type="term" value="P:double-strand break repair via break-induced replication"/>
    <property type="evidence" value="ECO:0007669"/>
    <property type="project" value="TreeGrafter"/>
</dbReference>
<proteinExistence type="inferred from homology"/>
<evidence type="ECO:0000259" key="6">
    <source>
        <dbReference type="Pfam" id="PF05916"/>
    </source>
</evidence>
<sequence length="252" mass="28396">MSSVASWEAEYLRSKESNATSAPSFSHRGLSAPLEDDLLIPDVQLGEPLPEETPLEQLTRHWMNERHAPDILPAQDVLLGSILDHIRRQSDTIQLLRGDPSTSEEEHIRIMLAQTEVERVQFVVRSYVRTRLYKIEKYARYIIANEDVQTRITTAERDFASRHANIMDRHFYSSVLQSLPESQAGLDDTPHFIMPPMVTEPETTRAVFAHALKRTIARTPEGKTIDLPKGSLTLLSYAAVADLVAAGEVELV</sequence>